<dbReference type="PIRSF" id="PIRSF016557">
    <property type="entry name" value="Caps_synth_CpsB"/>
    <property type="match status" value="1"/>
</dbReference>
<dbReference type="OrthoDB" id="9788539at2"/>
<organism evidence="5 6">
    <name type="scientific">Alteromonas sediminis</name>
    <dbReference type="NCBI Taxonomy" id="2259342"/>
    <lineage>
        <taxon>Bacteria</taxon>
        <taxon>Pseudomonadati</taxon>
        <taxon>Pseudomonadota</taxon>
        <taxon>Gammaproteobacteria</taxon>
        <taxon>Alteromonadales</taxon>
        <taxon>Alteromonadaceae</taxon>
        <taxon>Alteromonas/Salinimonas group</taxon>
        <taxon>Alteromonas</taxon>
    </lineage>
</organism>
<evidence type="ECO:0000256" key="2">
    <source>
        <dbReference type="ARBA" id="ARBA00013064"/>
    </source>
</evidence>
<proteinExistence type="inferred from homology"/>
<dbReference type="Gene3D" id="3.20.20.140">
    <property type="entry name" value="Metal-dependent hydrolases"/>
    <property type="match status" value="1"/>
</dbReference>
<dbReference type="Proteomes" id="UP000275281">
    <property type="component" value="Unassembled WGS sequence"/>
</dbReference>
<evidence type="ECO:0000313" key="6">
    <source>
        <dbReference type="Proteomes" id="UP000275281"/>
    </source>
</evidence>
<keyword evidence="3" id="KW-0378">Hydrolase</keyword>
<dbReference type="InterPro" id="IPR016195">
    <property type="entry name" value="Pol/histidinol_Pase-like"/>
</dbReference>
<evidence type="ECO:0000256" key="1">
    <source>
        <dbReference type="ARBA" id="ARBA00005750"/>
    </source>
</evidence>
<dbReference type="GO" id="GO:0030145">
    <property type="term" value="F:manganese ion binding"/>
    <property type="evidence" value="ECO:0007669"/>
    <property type="project" value="InterPro"/>
</dbReference>
<dbReference type="AlphaFoldDB" id="A0A3N5ZE26"/>
<reference evidence="5 6" key="1">
    <citation type="submission" date="2018-11" db="EMBL/GenBank/DDBJ databases">
        <authorList>
            <person name="Ye M.-Q."/>
            <person name="Du Z.-J."/>
        </authorList>
    </citation>
    <scope>NUCLEOTIDE SEQUENCE [LARGE SCALE GENOMIC DNA]</scope>
    <source>
        <strain evidence="5 6">U0105</strain>
    </source>
</reference>
<evidence type="ECO:0000313" key="5">
    <source>
        <dbReference type="EMBL" id="RPJ68518.1"/>
    </source>
</evidence>
<evidence type="ECO:0000256" key="3">
    <source>
        <dbReference type="ARBA" id="ARBA00022801"/>
    </source>
</evidence>
<dbReference type="PANTHER" id="PTHR39181">
    <property type="entry name" value="TYROSINE-PROTEIN PHOSPHATASE YWQE"/>
    <property type="match status" value="1"/>
</dbReference>
<name>A0A3N5ZE26_9ALTE</name>
<sequence>MIDIHAHILPGVDDGARNNQEALDMLRMAVDQGVTVQYLTPHIHFGRYPNQQADLEQRFNEFKELADSNNIKVELRLGAELRIGPELMMLAKQNAIPTLGEQNGKKLFLLEFPRAEVPHGSDNLISWLIQQGYMPIIVHPERNHAFIKRPEKLAQLMAFGCPIQLTASSITGKFGEDCQKFALAMIKENKVLAVASDCHNLKGRKPDLGETGDWLHKEGYTGINFFPSFAKRRLRCVGS</sequence>
<keyword evidence="6" id="KW-1185">Reference proteome</keyword>
<gene>
    <name evidence="5" type="ORF">DRW07_03690</name>
</gene>
<dbReference type="GO" id="GO:0004725">
    <property type="term" value="F:protein tyrosine phosphatase activity"/>
    <property type="evidence" value="ECO:0007669"/>
    <property type="project" value="UniProtKB-EC"/>
</dbReference>
<dbReference type="RefSeq" id="WP_124026519.1">
    <property type="nucleotide sequence ID" value="NZ_JBHRSN010000005.1"/>
</dbReference>
<accession>A0A3N5ZE26</accession>
<dbReference type="PANTHER" id="PTHR39181:SF1">
    <property type="entry name" value="TYROSINE-PROTEIN PHOSPHATASE YWQE"/>
    <property type="match status" value="1"/>
</dbReference>
<dbReference type="InterPro" id="IPR016667">
    <property type="entry name" value="Caps_polysacc_synth_CpsB/CapC"/>
</dbReference>
<protein>
    <recommendedName>
        <fullName evidence="2">protein-tyrosine-phosphatase</fullName>
        <ecNumber evidence="2">3.1.3.48</ecNumber>
    </recommendedName>
</protein>
<dbReference type="EC" id="3.1.3.48" evidence="2"/>
<comment type="catalytic activity">
    <reaction evidence="4">
        <text>O-phospho-L-tyrosyl-[protein] + H2O = L-tyrosyl-[protein] + phosphate</text>
        <dbReference type="Rhea" id="RHEA:10684"/>
        <dbReference type="Rhea" id="RHEA-COMP:10136"/>
        <dbReference type="Rhea" id="RHEA-COMP:20101"/>
        <dbReference type="ChEBI" id="CHEBI:15377"/>
        <dbReference type="ChEBI" id="CHEBI:43474"/>
        <dbReference type="ChEBI" id="CHEBI:46858"/>
        <dbReference type="ChEBI" id="CHEBI:61978"/>
        <dbReference type="EC" id="3.1.3.48"/>
    </reaction>
</comment>
<evidence type="ECO:0000256" key="4">
    <source>
        <dbReference type="ARBA" id="ARBA00051722"/>
    </source>
</evidence>
<dbReference type="Pfam" id="PF19567">
    <property type="entry name" value="CpsB_CapC"/>
    <property type="match status" value="1"/>
</dbReference>
<comment type="similarity">
    <text evidence="1">Belongs to the metallo-dependent hydrolases superfamily. CpsB/CapC family.</text>
</comment>
<comment type="caution">
    <text evidence="5">The sequence shown here is derived from an EMBL/GenBank/DDBJ whole genome shotgun (WGS) entry which is preliminary data.</text>
</comment>
<dbReference type="EMBL" id="RPOK01000001">
    <property type="protein sequence ID" value="RPJ68518.1"/>
    <property type="molecule type" value="Genomic_DNA"/>
</dbReference>
<dbReference type="SUPFAM" id="SSF89550">
    <property type="entry name" value="PHP domain-like"/>
    <property type="match status" value="1"/>
</dbReference>